<dbReference type="Gene3D" id="3.40.1080.10">
    <property type="entry name" value="Glutaconate Coenzyme A-transferase"/>
    <property type="match status" value="1"/>
</dbReference>
<dbReference type="Pfam" id="PF01144">
    <property type="entry name" value="CoA_trans"/>
    <property type="match status" value="1"/>
</dbReference>
<feature type="non-terminal residue" evidence="1">
    <location>
        <position position="282"/>
    </location>
</feature>
<dbReference type="GO" id="GO:0008410">
    <property type="term" value="F:CoA-transferase activity"/>
    <property type="evidence" value="ECO:0007669"/>
    <property type="project" value="InterPro"/>
</dbReference>
<sequence length="282" mass="30527">MTKFVTALEAVKHIPDGATIATSGFVGGLVPEAILKAMKKSFLETGSPKNLTSIFAAGQGDGKDRGLNHLGEEGLLKRVIGGHFNLSPRIGALAMNNKIEAYNFPQGTLSQLFRSIAGRRPGIITKIGLGTFVDPRLEGRKLNKKTTENLVEVIELNGEEWLWYKAVKIDVAIIRGTTVDQDGNITTEQEIGSGEILSIAEAARACGGIVIAQVKQVASRGTLDPKMVKVPGVLVDYVVKADQEDHLMTWDYAFTPLLNGDLRVPVDSLVPMKLDNRKIIAR</sequence>
<dbReference type="PANTHER" id="PTHR43293">
    <property type="entry name" value="ACETATE COA-TRANSFERASE YDIF"/>
    <property type="match status" value="1"/>
</dbReference>
<proteinExistence type="predicted"/>
<dbReference type="RefSeq" id="WP_176763023.1">
    <property type="nucleotide sequence ID" value="NZ_FNHQ01000071.1"/>
</dbReference>
<dbReference type="InterPro" id="IPR004165">
    <property type="entry name" value="CoA_trans_fam_I"/>
</dbReference>
<dbReference type="Proteomes" id="UP000199309">
    <property type="component" value="Unassembled WGS sequence"/>
</dbReference>
<reference evidence="1 2" key="1">
    <citation type="submission" date="2016-10" db="EMBL/GenBank/DDBJ databases">
        <authorList>
            <person name="de Groot N.N."/>
        </authorList>
    </citation>
    <scope>NUCLEOTIDE SEQUENCE [LARGE SCALE GENOMIC DNA]</scope>
    <source>
        <strain evidence="1 2">DSM 16981</strain>
    </source>
</reference>
<name>A0A1H0C8K9_9FIRM</name>
<dbReference type="InterPro" id="IPR037171">
    <property type="entry name" value="NagB/RpiA_transferase-like"/>
</dbReference>
<evidence type="ECO:0000313" key="2">
    <source>
        <dbReference type="Proteomes" id="UP000199309"/>
    </source>
</evidence>
<accession>A0A1H0C8K9</accession>
<evidence type="ECO:0000313" key="1">
    <source>
        <dbReference type="EMBL" id="SDN54205.1"/>
    </source>
</evidence>
<organism evidence="1 2">
    <name type="scientific">Megasphaera paucivorans</name>
    <dbReference type="NCBI Taxonomy" id="349095"/>
    <lineage>
        <taxon>Bacteria</taxon>
        <taxon>Bacillati</taxon>
        <taxon>Bacillota</taxon>
        <taxon>Negativicutes</taxon>
        <taxon>Veillonellales</taxon>
        <taxon>Veillonellaceae</taxon>
        <taxon>Megasphaera</taxon>
    </lineage>
</organism>
<protein>
    <submittedName>
        <fullName evidence="1">Coenzyme A transferase</fullName>
    </submittedName>
</protein>
<dbReference type="SUPFAM" id="SSF100950">
    <property type="entry name" value="NagB/RpiA/CoA transferase-like"/>
    <property type="match status" value="1"/>
</dbReference>
<gene>
    <name evidence="1" type="ORF">SAMN05660299_02857</name>
</gene>
<dbReference type="AlphaFoldDB" id="A0A1H0C8K9"/>
<dbReference type="EMBL" id="FNHQ01000071">
    <property type="protein sequence ID" value="SDN54205.1"/>
    <property type="molecule type" value="Genomic_DNA"/>
</dbReference>
<dbReference type="STRING" id="349095.SAMN05660299_02857"/>
<dbReference type="SMART" id="SM00882">
    <property type="entry name" value="CoA_trans"/>
    <property type="match status" value="1"/>
</dbReference>
<keyword evidence="1" id="KW-0808">Transferase</keyword>
<dbReference type="PANTHER" id="PTHR43293:SF1">
    <property type="entry name" value="ACETATE COA-TRANSFERASE YDIF"/>
    <property type="match status" value="1"/>
</dbReference>
<keyword evidence="2" id="KW-1185">Reference proteome</keyword>